<dbReference type="SUPFAM" id="SSF56784">
    <property type="entry name" value="HAD-like"/>
    <property type="match status" value="1"/>
</dbReference>
<dbReference type="InterPro" id="IPR036412">
    <property type="entry name" value="HAD-like_sf"/>
</dbReference>
<dbReference type="RefSeq" id="WP_379862998.1">
    <property type="nucleotide sequence ID" value="NZ_JBHTBW010000004.1"/>
</dbReference>
<dbReference type="EMBL" id="JBHTBW010000004">
    <property type="protein sequence ID" value="MFC7439747.1"/>
    <property type="molecule type" value="Genomic_DNA"/>
</dbReference>
<gene>
    <name evidence="1" type="ORF">ACFQNG_01010</name>
</gene>
<dbReference type="InterPro" id="IPR023198">
    <property type="entry name" value="PGP-like_dom2"/>
</dbReference>
<sequence>MFDLDGTLVDSEPNYFAASQKLFAEHGWVFDEAMNQRYVGISTKEMLEDIRKNYPEYLFQDSIEALVEKKIAITWK</sequence>
<evidence type="ECO:0000313" key="1">
    <source>
        <dbReference type="EMBL" id="MFC7439747.1"/>
    </source>
</evidence>
<name>A0ABW2RFG8_9BACL</name>
<organism evidence="1 2">
    <name type="scientific">Laceyella putida</name>
    <dbReference type="NCBI Taxonomy" id="110101"/>
    <lineage>
        <taxon>Bacteria</taxon>
        <taxon>Bacillati</taxon>
        <taxon>Bacillota</taxon>
        <taxon>Bacilli</taxon>
        <taxon>Bacillales</taxon>
        <taxon>Thermoactinomycetaceae</taxon>
        <taxon>Laceyella</taxon>
    </lineage>
</organism>
<dbReference type="InterPro" id="IPR041492">
    <property type="entry name" value="HAD_2"/>
</dbReference>
<dbReference type="Gene3D" id="1.10.150.240">
    <property type="entry name" value="Putative phosphatase, domain 2"/>
    <property type="match status" value="1"/>
</dbReference>
<comment type="caution">
    <text evidence="1">The sequence shown here is derived from an EMBL/GenBank/DDBJ whole genome shotgun (WGS) entry which is preliminary data.</text>
</comment>
<dbReference type="Proteomes" id="UP001596500">
    <property type="component" value="Unassembled WGS sequence"/>
</dbReference>
<reference evidence="2" key="1">
    <citation type="journal article" date="2019" name="Int. J. Syst. Evol. Microbiol.">
        <title>The Global Catalogue of Microorganisms (GCM) 10K type strain sequencing project: providing services to taxonomists for standard genome sequencing and annotation.</title>
        <authorList>
            <consortium name="The Broad Institute Genomics Platform"/>
            <consortium name="The Broad Institute Genome Sequencing Center for Infectious Disease"/>
            <person name="Wu L."/>
            <person name="Ma J."/>
        </authorList>
    </citation>
    <scope>NUCLEOTIDE SEQUENCE [LARGE SCALE GENOMIC DNA]</scope>
    <source>
        <strain evidence="2">CGMCC 1.12942</strain>
    </source>
</reference>
<protein>
    <submittedName>
        <fullName evidence="1">HAD hydrolase-like protein</fullName>
    </submittedName>
</protein>
<keyword evidence="2" id="KW-1185">Reference proteome</keyword>
<dbReference type="Pfam" id="PF13419">
    <property type="entry name" value="HAD_2"/>
    <property type="match status" value="1"/>
</dbReference>
<accession>A0ABW2RFG8</accession>
<evidence type="ECO:0000313" key="2">
    <source>
        <dbReference type="Proteomes" id="UP001596500"/>
    </source>
</evidence>
<proteinExistence type="predicted"/>